<dbReference type="EMBL" id="JAACJM010000018">
    <property type="protein sequence ID" value="KAF5367756.1"/>
    <property type="molecule type" value="Genomic_DNA"/>
</dbReference>
<dbReference type="AlphaFoldDB" id="A0A8H5GMI2"/>
<accession>A0A8H5GMI2</accession>
<organism evidence="2 3">
    <name type="scientific">Tetrapyrgos nigripes</name>
    <dbReference type="NCBI Taxonomy" id="182062"/>
    <lineage>
        <taxon>Eukaryota</taxon>
        <taxon>Fungi</taxon>
        <taxon>Dikarya</taxon>
        <taxon>Basidiomycota</taxon>
        <taxon>Agaricomycotina</taxon>
        <taxon>Agaricomycetes</taxon>
        <taxon>Agaricomycetidae</taxon>
        <taxon>Agaricales</taxon>
        <taxon>Marasmiineae</taxon>
        <taxon>Marasmiaceae</taxon>
        <taxon>Tetrapyrgos</taxon>
    </lineage>
</organism>
<evidence type="ECO:0000313" key="2">
    <source>
        <dbReference type="EMBL" id="KAF5367756.1"/>
    </source>
</evidence>
<feature type="region of interest" description="Disordered" evidence="1">
    <location>
        <begin position="1"/>
        <end position="42"/>
    </location>
</feature>
<dbReference type="Proteomes" id="UP000559256">
    <property type="component" value="Unassembled WGS sequence"/>
</dbReference>
<reference evidence="2 3" key="1">
    <citation type="journal article" date="2020" name="ISME J.">
        <title>Uncovering the hidden diversity of litter-decomposition mechanisms in mushroom-forming fungi.</title>
        <authorList>
            <person name="Floudas D."/>
            <person name="Bentzer J."/>
            <person name="Ahren D."/>
            <person name="Johansson T."/>
            <person name="Persson P."/>
            <person name="Tunlid A."/>
        </authorList>
    </citation>
    <scope>NUCLEOTIDE SEQUENCE [LARGE SCALE GENOMIC DNA]</scope>
    <source>
        <strain evidence="2 3">CBS 291.85</strain>
    </source>
</reference>
<comment type="caution">
    <text evidence="2">The sequence shown here is derived from an EMBL/GenBank/DDBJ whole genome shotgun (WGS) entry which is preliminary data.</text>
</comment>
<sequence length="54" mass="6279">MSSSQDSRYQNRSTEMALGRGIQVQVQEQEQQEEDGEEEESCIGQERVTHIIYM</sequence>
<gene>
    <name evidence="2" type="ORF">D9758_009868</name>
</gene>
<keyword evidence="3" id="KW-1185">Reference proteome</keyword>
<proteinExistence type="predicted"/>
<evidence type="ECO:0000256" key="1">
    <source>
        <dbReference type="SAM" id="MobiDB-lite"/>
    </source>
</evidence>
<name>A0A8H5GMI2_9AGAR</name>
<evidence type="ECO:0000313" key="3">
    <source>
        <dbReference type="Proteomes" id="UP000559256"/>
    </source>
</evidence>
<feature type="compositionally biased region" description="Polar residues" evidence="1">
    <location>
        <begin position="1"/>
        <end position="14"/>
    </location>
</feature>
<protein>
    <submittedName>
        <fullName evidence="2">Uncharacterized protein</fullName>
    </submittedName>
</protein>
<feature type="compositionally biased region" description="Acidic residues" evidence="1">
    <location>
        <begin position="30"/>
        <end position="41"/>
    </location>
</feature>